<organism evidence="2 3">
    <name type="scientific">Hibiscus sabdariffa</name>
    <name type="common">roselle</name>
    <dbReference type="NCBI Taxonomy" id="183260"/>
    <lineage>
        <taxon>Eukaryota</taxon>
        <taxon>Viridiplantae</taxon>
        <taxon>Streptophyta</taxon>
        <taxon>Embryophyta</taxon>
        <taxon>Tracheophyta</taxon>
        <taxon>Spermatophyta</taxon>
        <taxon>Magnoliopsida</taxon>
        <taxon>eudicotyledons</taxon>
        <taxon>Gunneridae</taxon>
        <taxon>Pentapetalae</taxon>
        <taxon>rosids</taxon>
        <taxon>malvids</taxon>
        <taxon>Malvales</taxon>
        <taxon>Malvaceae</taxon>
        <taxon>Malvoideae</taxon>
        <taxon>Hibiscus</taxon>
    </lineage>
</organism>
<protein>
    <submittedName>
        <fullName evidence="2">Uncharacterized protein</fullName>
    </submittedName>
</protein>
<sequence length="93" mass="10163">MGPVGKGKVRVLQMSSGTPNGPPGKETTTIERNEVPIVSELKSISKPTIANGKFPTAVDELFRGLLEENLGTYRRGSNWQTILPEILFLQLVI</sequence>
<evidence type="ECO:0000313" key="3">
    <source>
        <dbReference type="Proteomes" id="UP001396334"/>
    </source>
</evidence>
<dbReference type="Proteomes" id="UP001396334">
    <property type="component" value="Unassembled WGS sequence"/>
</dbReference>
<keyword evidence="3" id="KW-1185">Reference proteome</keyword>
<accession>A0ABR2NL07</accession>
<gene>
    <name evidence="2" type="ORF">V6N11_047619</name>
</gene>
<evidence type="ECO:0000313" key="2">
    <source>
        <dbReference type="EMBL" id="KAK8976852.1"/>
    </source>
</evidence>
<name>A0ABR2NL07_9ROSI</name>
<proteinExistence type="predicted"/>
<evidence type="ECO:0000256" key="1">
    <source>
        <dbReference type="SAM" id="MobiDB-lite"/>
    </source>
</evidence>
<comment type="caution">
    <text evidence="2">The sequence shown here is derived from an EMBL/GenBank/DDBJ whole genome shotgun (WGS) entry which is preliminary data.</text>
</comment>
<reference evidence="2 3" key="1">
    <citation type="journal article" date="2024" name="G3 (Bethesda)">
        <title>Genome assembly of Hibiscus sabdariffa L. provides insights into metabolisms of medicinal natural products.</title>
        <authorList>
            <person name="Kim T."/>
        </authorList>
    </citation>
    <scope>NUCLEOTIDE SEQUENCE [LARGE SCALE GENOMIC DNA]</scope>
    <source>
        <strain evidence="2">TK-2024</strain>
        <tissue evidence="2">Old leaves</tissue>
    </source>
</reference>
<feature type="region of interest" description="Disordered" evidence="1">
    <location>
        <begin position="1"/>
        <end position="28"/>
    </location>
</feature>
<dbReference type="EMBL" id="JBBPBN010000126">
    <property type="protein sequence ID" value="KAK8976852.1"/>
    <property type="molecule type" value="Genomic_DNA"/>
</dbReference>